<evidence type="ECO:0000313" key="2">
    <source>
        <dbReference type="Proteomes" id="UP001148662"/>
    </source>
</evidence>
<dbReference type="Proteomes" id="UP001148662">
    <property type="component" value="Unassembled WGS sequence"/>
</dbReference>
<comment type="caution">
    <text evidence="1">The sequence shown here is derived from an EMBL/GenBank/DDBJ whole genome shotgun (WGS) entry which is preliminary data.</text>
</comment>
<protein>
    <submittedName>
        <fullName evidence="1">Uncharacterized protein</fullName>
    </submittedName>
</protein>
<name>A0ACC1T8X0_9APHY</name>
<reference evidence="1" key="1">
    <citation type="submission" date="2022-07" db="EMBL/GenBank/DDBJ databases">
        <title>Genome Sequence of Phlebia brevispora.</title>
        <authorList>
            <person name="Buettner E."/>
        </authorList>
    </citation>
    <scope>NUCLEOTIDE SEQUENCE</scope>
    <source>
        <strain evidence="1">MPL23</strain>
    </source>
</reference>
<keyword evidence="2" id="KW-1185">Reference proteome</keyword>
<organism evidence="1 2">
    <name type="scientific">Phlebia brevispora</name>
    <dbReference type="NCBI Taxonomy" id="194682"/>
    <lineage>
        <taxon>Eukaryota</taxon>
        <taxon>Fungi</taxon>
        <taxon>Dikarya</taxon>
        <taxon>Basidiomycota</taxon>
        <taxon>Agaricomycotina</taxon>
        <taxon>Agaricomycetes</taxon>
        <taxon>Polyporales</taxon>
        <taxon>Meruliaceae</taxon>
        <taxon>Phlebia</taxon>
    </lineage>
</organism>
<sequence length="1059" mass="116908">MDGQQTSGNGTDAWATIDKTVRDVDEDKVKDCTDDIDTLLVFAGLYSAILTAFLIESYKALQEDPQDTMVQLLRNMSTQSYVVNGQFLNSTSSTCASQPFQAPTWAVRVNVCWFSSLVLSLSTASYGILVKQWLREYLAMDRTSHQERIRIRHYRHQGVEDWRLFDIAAVLPFIIQISLSLFFVGLCFFTASVHSSIGTTSVVLVSAWAAFIVFAILAPLFSPRCPFKTPLLKTIFSRIRPHLRSGFSTVAQFITSFRRRSRQAPMDALDPTPESPLEFPYYEDSALRTISHDLSRYVLKESKSTREEVDIRNNDGHDLIIFQTVDSIFLDDNLLGMMREALRRQPPSSYEVFCFVVSILQSRLGNPAQEVNEMSDTVPWPWALSYSARTSLINMVADSLLLDSSFIRLLPNWQLLESTGSSPVWLRDAVRLIFNLASPREPLPEAALTLFKLIVQDYRHGAFIFDTISDQLVADTSKSGIGSVVRILTCTTKALETADLLLAGIYLQNIALMWIYRNHDEQPPDPLDTFDRLLEYGRSQVENANVTARFDVEVIVVLVEAATNLLNGLVTAPRSRDEVFNDIVSKVLELILKAIPILQGRPGVDLTKPQMFGSIGVDKVLTSLLTTPSLIYPYLEFFSTRSDLIANKEIHFFLAHPGAQAQLVLSRDTAISILSNCTTYFETKSSAATSINLVTLLRLCRLTYDVPFPFDDRGVNEHWHTMFASIAACITKWYPPVAHHHTCQTADAETDSHTEVCRAAHAVLLQVEGNSGDGQPRLVFSNIAHSNESSEEDKAYSLWLKDFDMSLSQVPDVIIEVLRHFVCPLQTAERGCKFWRIRRLEDIESRSHSSTHHADGGVVAPTAGVAEGSYSDSVDSLPIASASVTAPREARGSTTDAVAAGSSGDSTPSLPSAPMTSAIALPSASAANPEADDRNRRETTLEQPAADVDIHDERATAAEQGVLQAAVTHLRPAIHPGRGPDDAVNEHLNARRDSVQSPSLIPHTDTPPGPSNTVIADVDAQRPPTRTPDRSGSEVVSTDTVIGTSQFRGGGMDDAKGVY</sequence>
<proteinExistence type="predicted"/>
<gene>
    <name evidence="1" type="ORF">NM688_g2371</name>
</gene>
<dbReference type="EMBL" id="JANHOG010000297">
    <property type="protein sequence ID" value="KAJ3555806.1"/>
    <property type="molecule type" value="Genomic_DNA"/>
</dbReference>
<evidence type="ECO:0000313" key="1">
    <source>
        <dbReference type="EMBL" id="KAJ3555806.1"/>
    </source>
</evidence>
<accession>A0ACC1T8X0</accession>